<dbReference type="SUPFAM" id="SSF50090">
    <property type="entry name" value="Electron transport accessory proteins"/>
    <property type="match status" value="1"/>
</dbReference>
<evidence type="ECO:0000313" key="3">
    <source>
        <dbReference type="Proteomes" id="UP000641646"/>
    </source>
</evidence>
<dbReference type="AlphaFoldDB" id="A0A926VC72"/>
<keyword evidence="3" id="KW-1185">Reference proteome</keyword>
<protein>
    <submittedName>
        <fullName evidence="2">Nitrile hydratase accessory protein</fullName>
    </submittedName>
</protein>
<gene>
    <name evidence="2" type="ORF">H6G03_07790</name>
</gene>
<feature type="domain" description="Nitrile hydratase beta subunit-like N-terminal" evidence="1">
    <location>
        <begin position="23"/>
        <end position="116"/>
    </location>
</feature>
<dbReference type="InterPro" id="IPR042262">
    <property type="entry name" value="CN_hydtase_beta_C"/>
</dbReference>
<name>A0A926VC72_9CYAN</name>
<dbReference type="Pfam" id="PF21006">
    <property type="entry name" value="NHase_beta_N"/>
    <property type="match status" value="1"/>
</dbReference>
<reference evidence="2" key="1">
    <citation type="journal article" date="2015" name="ISME J.">
        <title>Draft Genome Sequence of Streptomyces incarnatus NRRL8089, which Produces the Nucleoside Antibiotic Sinefungin.</title>
        <authorList>
            <person name="Oshima K."/>
            <person name="Hattori M."/>
            <person name="Shimizu H."/>
            <person name="Fukuda K."/>
            <person name="Nemoto M."/>
            <person name="Inagaki K."/>
            <person name="Tamura T."/>
        </authorList>
    </citation>
    <scope>NUCLEOTIDE SEQUENCE</scope>
    <source>
        <strain evidence="2">FACHB-1375</strain>
    </source>
</reference>
<accession>A0A926VC72</accession>
<dbReference type="RefSeq" id="WP_190463766.1">
    <property type="nucleotide sequence ID" value="NZ_JACJPW010000015.1"/>
</dbReference>
<comment type="caution">
    <text evidence="2">The sequence shown here is derived from an EMBL/GenBank/DDBJ whole genome shotgun (WGS) entry which is preliminary data.</text>
</comment>
<sequence>MQLRFEHFAVTSMMGSETSPPHERGTLKFERFWEERAFGIALALSKKGHYEWEDFRLELIAAIAQWEATHCKDDPTWDYYQQWLQALEELVFESNLIDADEWERRTLELMEQEQNESNSISTI</sequence>
<dbReference type="EMBL" id="JACJPW010000015">
    <property type="protein sequence ID" value="MBD2181000.1"/>
    <property type="molecule type" value="Genomic_DNA"/>
</dbReference>
<evidence type="ECO:0000313" key="2">
    <source>
        <dbReference type="EMBL" id="MBD2181000.1"/>
    </source>
</evidence>
<dbReference type="Proteomes" id="UP000641646">
    <property type="component" value="Unassembled WGS sequence"/>
</dbReference>
<reference evidence="2" key="2">
    <citation type="submission" date="2020-08" db="EMBL/GenBank/DDBJ databases">
        <authorList>
            <person name="Chen M."/>
            <person name="Teng W."/>
            <person name="Zhao L."/>
            <person name="Hu C."/>
            <person name="Zhou Y."/>
            <person name="Han B."/>
            <person name="Song L."/>
            <person name="Shu W."/>
        </authorList>
    </citation>
    <scope>NUCLEOTIDE SEQUENCE</scope>
    <source>
        <strain evidence="2">FACHB-1375</strain>
    </source>
</reference>
<dbReference type="NCBIfam" id="TIGR03889">
    <property type="entry name" value="nitrile_acc"/>
    <property type="match status" value="1"/>
</dbReference>
<dbReference type="Gene3D" id="1.10.472.20">
    <property type="entry name" value="Nitrile hydratase, beta subunit"/>
    <property type="match status" value="1"/>
</dbReference>
<proteinExistence type="predicted"/>
<organism evidence="2 3">
    <name type="scientific">Aerosakkonema funiforme FACHB-1375</name>
    <dbReference type="NCBI Taxonomy" id="2949571"/>
    <lineage>
        <taxon>Bacteria</taxon>
        <taxon>Bacillati</taxon>
        <taxon>Cyanobacteriota</taxon>
        <taxon>Cyanophyceae</taxon>
        <taxon>Oscillatoriophycideae</taxon>
        <taxon>Aerosakkonematales</taxon>
        <taxon>Aerosakkonemataceae</taxon>
        <taxon>Aerosakkonema</taxon>
    </lineage>
</organism>
<dbReference type="InterPro" id="IPR049054">
    <property type="entry name" value="CN_hydtase_beta-like_N"/>
</dbReference>
<dbReference type="InterPro" id="IPR023808">
    <property type="entry name" value="Nitrile_Hydratase_acc_put"/>
</dbReference>
<dbReference type="InterPro" id="IPR008990">
    <property type="entry name" value="Elect_transpt_acc-like_dom_sf"/>
</dbReference>
<evidence type="ECO:0000259" key="1">
    <source>
        <dbReference type="Pfam" id="PF21006"/>
    </source>
</evidence>